<evidence type="ECO:0000256" key="4">
    <source>
        <dbReference type="PIRNR" id="PIRNR036417"/>
    </source>
</evidence>
<comment type="similarity">
    <text evidence="1 4">Belongs to the thiolase-like superfamily. Chalcone/stilbene synthases family.</text>
</comment>
<keyword evidence="3 4" id="KW-0012">Acyltransferase</keyword>
<dbReference type="GO" id="GO:0016747">
    <property type="term" value="F:acyltransferase activity, transferring groups other than amino-acyl groups"/>
    <property type="evidence" value="ECO:0007669"/>
    <property type="project" value="InterPro"/>
</dbReference>
<keyword evidence="2 4" id="KW-0808">Transferase</keyword>
<organism evidence="8 9">
    <name type="scientific">Cinnamomum micranthum f. kanehirae</name>
    <dbReference type="NCBI Taxonomy" id="337451"/>
    <lineage>
        <taxon>Eukaryota</taxon>
        <taxon>Viridiplantae</taxon>
        <taxon>Streptophyta</taxon>
        <taxon>Embryophyta</taxon>
        <taxon>Tracheophyta</taxon>
        <taxon>Spermatophyta</taxon>
        <taxon>Magnoliopsida</taxon>
        <taxon>Magnoliidae</taxon>
        <taxon>Laurales</taxon>
        <taxon>Lauraceae</taxon>
        <taxon>Cinnamomum</taxon>
    </lineage>
</organism>
<keyword evidence="5" id="KW-0472">Membrane</keyword>
<evidence type="ECO:0000256" key="1">
    <source>
        <dbReference type="ARBA" id="ARBA00005531"/>
    </source>
</evidence>
<dbReference type="Proteomes" id="UP000283530">
    <property type="component" value="Unassembled WGS sequence"/>
</dbReference>
<feature type="transmembrane region" description="Helical" evidence="5">
    <location>
        <begin position="20"/>
        <end position="43"/>
    </location>
</feature>
<reference evidence="8 9" key="1">
    <citation type="journal article" date="2019" name="Nat. Plants">
        <title>Stout camphor tree genome fills gaps in understanding of flowering plant genome evolution.</title>
        <authorList>
            <person name="Chaw S.M."/>
            <person name="Liu Y.C."/>
            <person name="Wu Y.W."/>
            <person name="Wang H.Y."/>
            <person name="Lin C.I."/>
            <person name="Wu C.S."/>
            <person name="Ke H.M."/>
            <person name="Chang L.Y."/>
            <person name="Hsu C.Y."/>
            <person name="Yang H.T."/>
            <person name="Sudianto E."/>
            <person name="Hsu M.H."/>
            <person name="Wu K.P."/>
            <person name="Wang L.N."/>
            <person name="Leebens-Mack J.H."/>
            <person name="Tsai I.J."/>
        </authorList>
    </citation>
    <scope>NUCLEOTIDE SEQUENCE [LARGE SCALE GENOMIC DNA]</scope>
    <source>
        <strain evidence="9">cv. Chaw 1501</strain>
        <tissue evidence="8">Young leaves</tissue>
    </source>
</reference>
<dbReference type="UniPathway" id="UPA00094"/>
<evidence type="ECO:0000313" key="9">
    <source>
        <dbReference type="Proteomes" id="UP000283530"/>
    </source>
</evidence>
<gene>
    <name evidence="8" type="ORF">CKAN_02394900</name>
</gene>
<dbReference type="InterPro" id="IPR013747">
    <property type="entry name" value="ACP_syn_III_C"/>
</dbReference>
<dbReference type="SUPFAM" id="SSF53901">
    <property type="entry name" value="Thiolase-like"/>
    <property type="match status" value="1"/>
</dbReference>
<feature type="domain" description="FAE" evidence="6">
    <location>
        <begin position="87"/>
        <end position="374"/>
    </location>
</feature>
<evidence type="ECO:0000256" key="3">
    <source>
        <dbReference type="ARBA" id="ARBA00023315"/>
    </source>
</evidence>
<keyword evidence="5" id="KW-0812">Transmembrane</keyword>
<dbReference type="CDD" id="cd00831">
    <property type="entry name" value="CHS_like"/>
    <property type="match status" value="1"/>
</dbReference>
<comment type="pathway">
    <text evidence="4">Lipid metabolism; fatty acid biosynthesis.</text>
</comment>
<dbReference type="EC" id="2.3.1.-" evidence="4"/>
<name>A0A443PV44_9MAGN</name>
<dbReference type="PANTHER" id="PTHR31561">
    <property type="entry name" value="3-KETOACYL-COA SYNTHASE"/>
    <property type="match status" value="1"/>
</dbReference>
<proteinExistence type="inferred from homology"/>
<dbReference type="EMBL" id="QPKB01000011">
    <property type="protein sequence ID" value="RWR94645.1"/>
    <property type="molecule type" value="Genomic_DNA"/>
</dbReference>
<evidence type="ECO:0000313" key="8">
    <source>
        <dbReference type="EMBL" id="RWR94645.1"/>
    </source>
</evidence>
<dbReference type="GO" id="GO:0006633">
    <property type="term" value="P:fatty acid biosynthetic process"/>
    <property type="evidence" value="ECO:0007669"/>
    <property type="project" value="UniProtKB-UniPathway"/>
</dbReference>
<dbReference type="Gene3D" id="3.40.47.10">
    <property type="match status" value="1"/>
</dbReference>
<dbReference type="STRING" id="337451.A0A443PV44"/>
<dbReference type="PIRSF" id="PIRSF036417">
    <property type="entry name" value="3-ktacl-CoA_syn"/>
    <property type="match status" value="1"/>
</dbReference>
<dbReference type="GO" id="GO:0016020">
    <property type="term" value="C:membrane"/>
    <property type="evidence" value="ECO:0007669"/>
    <property type="project" value="InterPro"/>
</dbReference>
<dbReference type="Pfam" id="PF08392">
    <property type="entry name" value="FAE1_CUT1_RppA"/>
    <property type="match status" value="1"/>
</dbReference>
<sequence>MEIFLKIRMRPLAGKSQTPLKLRFICCSSLMILSTLSITVISMKNVVDPYSLLIHLLDLIQTSIPFKHLHLLAAAATTLILLAGFYFTHRPNEYIYLIGFSCYRPPDWSRVPLSSYIEHANISCVFNDQSIKFQKKLLERSGLGNETCFPVGIHQIPPDFSLQSGMLEVKTVMFTTVQDLLTKLNINPTTIDILITSCGLFCTTPSMATIVINKFGFRSDVRSFHLAGMGCSASLKSIDLARDLLRVHKNSLALVISMEATTAGYQGNKKSMLVTNCLFRKGGVAILLSNHKGDKPRARYLLQHLVCTHTGSNDTAYNCVTQELDDEGIVGVSLSKDIVQVAGDALKANMKLLGPLVLPYTQLLRYGWSLIRSKFGAPIYVPDFHKAFDHFCIHAGGKAVIDAIGNGLGLDAENVEASRMTLYRFGNTSAASIWYSLCYMEAKGRVKKGDRVWQISLGSGFKCNSAVWKCVSDLGPCIQNAWSDRTHKYPVEVPNVMDT</sequence>
<dbReference type="OrthoDB" id="329835at2759"/>
<dbReference type="Pfam" id="PF08541">
    <property type="entry name" value="ACP_syn_III_C"/>
    <property type="match status" value="1"/>
</dbReference>
<evidence type="ECO:0000256" key="5">
    <source>
        <dbReference type="SAM" id="Phobius"/>
    </source>
</evidence>
<feature type="domain" description="Beta-ketoacyl-[acyl-carrier-protein] synthase III C-terminal" evidence="7">
    <location>
        <begin position="388"/>
        <end position="469"/>
    </location>
</feature>
<dbReference type="AlphaFoldDB" id="A0A443PV44"/>
<dbReference type="InterPro" id="IPR012392">
    <property type="entry name" value="3-ktacl-CoA_syn"/>
</dbReference>
<evidence type="ECO:0000259" key="6">
    <source>
        <dbReference type="Pfam" id="PF08392"/>
    </source>
</evidence>
<dbReference type="InterPro" id="IPR016039">
    <property type="entry name" value="Thiolase-like"/>
</dbReference>
<keyword evidence="9" id="KW-1185">Reference proteome</keyword>
<dbReference type="InterPro" id="IPR013601">
    <property type="entry name" value="FAE1_typ3_polyketide_synth"/>
</dbReference>
<comment type="caution">
    <text evidence="8">The sequence shown here is derived from an EMBL/GenBank/DDBJ whole genome shotgun (WGS) entry which is preliminary data.</text>
</comment>
<accession>A0A443PV44</accession>
<evidence type="ECO:0000259" key="7">
    <source>
        <dbReference type="Pfam" id="PF08541"/>
    </source>
</evidence>
<protein>
    <recommendedName>
        <fullName evidence="4">3-ketoacyl-CoA synthase</fullName>
        <ecNumber evidence="4">2.3.1.-</ecNumber>
    </recommendedName>
</protein>
<keyword evidence="5" id="KW-1133">Transmembrane helix</keyword>
<evidence type="ECO:0000256" key="2">
    <source>
        <dbReference type="ARBA" id="ARBA00022679"/>
    </source>
</evidence>
<feature type="transmembrane region" description="Helical" evidence="5">
    <location>
        <begin position="69"/>
        <end position="87"/>
    </location>
</feature>